<dbReference type="GO" id="GO:0009931">
    <property type="term" value="F:calcium-dependent protein serine/threonine kinase activity"/>
    <property type="evidence" value="ECO:0000318"/>
    <property type="project" value="GO_Central"/>
</dbReference>
<dbReference type="GO" id="GO:0005634">
    <property type="term" value="C:nucleus"/>
    <property type="evidence" value="ECO:0000318"/>
    <property type="project" value="GO_Central"/>
</dbReference>
<feature type="domain" description="Protein kinase" evidence="1">
    <location>
        <begin position="10"/>
        <end position="258"/>
    </location>
</feature>
<dbReference type="InParanoid" id="A2DJ83"/>
<dbReference type="SMART" id="SM00220">
    <property type="entry name" value="S_TKc"/>
    <property type="match status" value="1"/>
</dbReference>
<keyword evidence="3" id="KW-1185">Reference proteome</keyword>
<dbReference type="STRING" id="5722.A2DJ83"/>
<reference evidence="2" key="2">
    <citation type="journal article" date="2007" name="Science">
        <title>Draft genome sequence of the sexually transmitted pathogen Trichomonas vaginalis.</title>
        <authorList>
            <person name="Carlton J.M."/>
            <person name="Hirt R.P."/>
            <person name="Silva J.C."/>
            <person name="Delcher A.L."/>
            <person name="Schatz M."/>
            <person name="Zhao Q."/>
            <person name="Wortman J.R."/>
            <person name="Bidwell S.L."/>
            <person name="Alsmark U.C.M."/>
            <person name="Besteiro S."/>
            <person name="Sicheritz-Ponten T."/>
            <person name="Noel C.J."/>
            <person name="Dacks J.B."/>
            <person name="Foster P.G."/>
            <person name="Simillion C."/>
            <person name="Van de Peer Y."/>
            <person name="Miranda-Saavedra D."/>
            <person name="Barton G.J."/>
            <person name="Westrop G.D."/>
            <person name="Mueller S."/>
            <person name="Dessi D."/>
            <person name="Fiori P.L."/>
            <person name="Ren Q."/>
            <person name="Paulsen I."/>
            <person name="Zhang H."/>
            <person name="Bastida-Corcuera F.D."/>
            <person name="Simoes-Barbosa A."/>
            <person name="Brown M.T."/>
            <person name="Hayes R.D."/>
            <person name="Mukherjee M."/>
            <person name="Okumura C.Y."/>
            <person name="Schneider R."/>
            <person name="Smith A.J."/>
            <person name="Vanacova S."/>
            <person name="Villalvazo M."/>
            <person name="Haas B.J."/>
            <person name="Pertea M."/>
            <person name="Feldblyum T.V."/>
            <person name="Utterback T.R."/>
            <person name="Shu C.L."/>
            <person name="Osoegawa K."/>
            <person name="de Jong P.J."/>
            <person name="Hrdy I."/>
            <person name="Horvathova L."/>
            <person name="Zubacova Z."/>
            <person name="Dolezal P."/>
            <person name="Malik S.B."/>
            <person name="Logsdon J.M. Jr."/>
            <person name="Henze K."/>
            <person name="Gupta A."/>
            <person name="Wang C.C."/>
            <person name="Dunne R.L."/>
            <person name="Upcroft J.A."/>
            <person name="Upcroft P."/>
            <person name="White O."/>
            <person name="Salzberg S.L."/>
            <person name="Tang P."/>
            <person name="Chiu C.-H."/>
            <person name="Lee Y.-S."/>
            <person name="Embley T.M."/>
            <person name="Coombs G.H."/>
            <person name="Mottram J.C."/>
            <person name="Tachezy J."/>
            <person name="Fraser-Liggett C.M."/>
            <person name="Johnson P.J."/>
        </authorList>
    </citation>
    <scope>NUCLEOTIDE SEQUENCE [LARGE SCALE GENOMIC DNA]</scope>
    <source>
        <strain evidence="2">G3</strain>
    </source>
</reference>
<dbReference type="GO" id="GO:0004683">
    <property type="term" value="F:calcium/calmodulin-dependent protein kinase activity"/>
    <property type="evidence" value="ECO:0000318"/>
    <property type="project" value="GO_Central"/>
</dbReference>
<dbReference type="VEuPathDB" id="TrichDB:TVAGG3_0544110"/>
<dbReference type="OrthoDB" id="5979581at2759"/>
<dbReference type="PROSITE" id="PS50011">
    <property type="entry name" value="PROTEIN_KINASE_DOM"/>
    <property type="match status" value="1"/>
</dbReference>
<accession>A2DJ83</accession>
<proteinExistence type="predicted"/>
<dbReference type="Proteomes" id="UP000001542">
    <property type="component" value="Unassembled WGS sequence"/>
</dbReference>
<dbReference type="VEuPathDB" id="TrichDB:TVAG_136010"/>
<gene>
    <name evidence="2" type="ORF">TVAG_136010</name>
</gene>
<dbReference type="Pfam" id="PF00069">
    <property type="entry name" value="Pkinase"/>
    <property type="match status" value="1"/>
</dbReference>
<dbReference type="GO" id="GO:0035556">
    <property type="term" value="P:intracellular signal transduction"/>
    <property type="evidence" value="ECO:0000318"/>
    <property type="project" value="GO_Central"/>
</dbReference>
<protein>
    <submittedName>
        <fullName evidence="2">AGC family protein kinase</fullName>
    </submittedName>
</protein>
<dbReference type="SUPFAM" id="SSF56112">
    <property type="entry name" value="Protein kinase-like (PK-like)"/>
    <property type="match status" value="1"/>
</dbReference>
<keyword evidence="2" id="KW-0418">Kinase</keyword>
<name>A2DJ83_TRIV3</name>
<sequence>MQVNDYLGLFETLELYDASAFSRTFNAVEAESDRQVSILIYYKNFPREQIVSIQPPDIDFIGLTTVYDITEDQDFIVVPQQIVPAGDLITNLLPNPILSERYISTIAFCLLHTLRVLHSNNIIVRNLSVYNIMLSNEQSCPFKIKNFYLAKILDVQIQSHILEYDDFPAPEVLESKPYGPPSDIWSLGCILYLLLRGLPPYPFTKKNDATYIKEHPIVFDDDVWSTISEDAREIVQGMLQLDPQRRSTVDDLLETAWINGNCSESIIEDAQSDLQASLMTIRLQRSIAAASSIEVFKSFNRQKVLYNSNEGKK</sequence>
<dbReference type="SMR" id="A2DJ83"/>
<reference evidence="2" key="1">
    <citation type="submission" date="2006-10" db="EMBL/GenBank/DDBJ databases">
        <authorList>
            <person name="Amadeo P."/>
            <person name="Zhao Q."/>
            <person name="Wortman J."/>
            <person name="Fraser-Liggett C."/>
            <person name="Carlton J."/>
        </authorList>
    </citation>
    <scope>NUCLEOTIDE SEQUENCE</scope>
    <source>
        <strain evidence="2">G3</strain>
    </source>
</reference>
<dbReference type="PANTHER" id="PTHR24347">
    <property type="entry name" value="SERINE/THREONINE-PROTEIN KINASE"/>
    <property type="match status" value="1"/>
</dbReference>
<dbReference type="KEGG" id="tva:5464994"/>
<dbReference type="RefSeq" id="XP_001580456.1">
    <property type="nucleotide sequence ID" value="XM_001580406.1"/>
</dbReference>
<keyword evidence="2" id="KW-0808">Transferase</keyword>
<dbReference type="FunFam" id="1.10.510.10:FF:002463">
    <property type="entry name" value="CAMK family protein kinase"/>
    <property type="match status" value="1"/>
</dbReference>
<dbReference type="InterPro" id="IPR011009">
    <property type="entry name" value="Kinase-like_dom_sf"/>
</dbReference>
<dbReference type="EMBL" id="DS113207">
    <property type="protein sequence ID" value="EAY19470.1"/>
    <property type="molecule type" value="Genomic_DNA"/>
</dbReference>
<dbReference type="eggNOG" id="KOG0032">
    <property type="taxonomic scope" value="Eukaryota"/>
</dbReference>
<dbReference type="GO" id="GO:0005524">
    <property type="term" value="F:ATP binding"/>
    <property type="evidence" value="ECO:0007669"/>
    <property type="project" value="InterPro"/>
</dbReference>
<evidence type="ECO:0000259" key="1">
    <source>
        <dbReference type="PROSITE" id="PS50011"/>
    </source>
</evidence>
<organism evidence="2 3">
    <name type="scientific">Trichomonas vaginalis (strain ATCC PRA-98 / G3)</name>
    <dbReference type="NCBI Taxonomy" id="412133"/>
    <lineage>
        <taxon>Eukaryota</taxon>
        <taxon>Metamonada</taxon>
        <taxon>Parabasalia</taxon>
        <taxon>Trichomonadida</taxon>
        <taxon>Trichomonadidae</taxon>
        <taxon>Trichomonas</taxon>
    </lineage>
</organism>
<evidence type="ECO:0000313" key="2">
    <source>
        <dbReference type="EMBL" id="EAY19470.1"/>
    </source>
</evidence>
<evidence type="ECO:0000313" key="3">
    <source>
        <dbReference type="Proteomes" id="UP000001542"/>
    </source>
</evidence>
<dbReference type="AlphaFoldDB" id="A2DJ83"/>
<dbReference type="GO" id="GO:0005737">
    <property type="term" value="C:cytoplasm"/>
    <property type="evidence" value="ECO:0000318"/>
    <property type="project" value="GO_Central"/>
</dbReference>
<dbReference type="InterPro" id="IPR000719">
    <property type="entry name" value="Prot_kinase_dom"/>
</dbReference>
<dbReference type="GO" id="GO:0005516">
    <property type="term" value="F:calmodulin binding"/>
    <property type="evidence" value="ECO:0000318"/>
    <property type="project" value="GO_Central"/>
</dbReference>
<dbReference type="Gene3D" id="1.10.510.10">
    <property type="entry name" value="Transferase(Phosphotransferase) domain 1"/>
    <property type="match status" value="1"/>
</dbReference>